<dbReference type="InterPro" id="IPR037041">
    <property type="entry name" value="Trigger_fac_C_sf"/>
</dbReference>
<dbReference type="GO" id="GO:0051083">
    <property type="term" value="P:'de novo' cotranslational protein folding"/>
    <property type="evidence" value="ECO:0007669"/>
    <property type="project" value="TreeGrafter"/>
</dbReference>
<dbReference type="InterPro" id="IPR005215">
    <property type="entry name" value="Trig_fac"/>
</dbReference>
<evidence type="ECO:0000256" key="2">
    <source>
        <dbReference type="ARBA" id="ARBA00005464"/>
    </source>
</evidence>
<comment type="function">
    <text evidence="9">Involved in protein export. Acts as a chaperone by maintaining the newly synthesized protein in an open conformation. Functions as a peptidyl-prolyl cis-trans isomerase.</text>
</comment>
<evidence type="ECO:0000256" key="6">
    <source>
        <dbReference type="ARBA" id="ARBA00023186"/>
    </source>
</evidence>
<dbReference type="Gene3D" id="1.10.3120.10">
    <property type="entry name" value="Trigger factor, C-terminal domain"/>
    <property type="match status" value="1"/>
</dbReference>
<dbReference type="RefSeq" id="WP_174582416.1">
    <property type="nucleotide sequence ID" value="NZ_CAJNOB010000056.1"/>
</dbReference>
<keyword evidence="9" id="KW-0131">Cell cycle</keyword>
<evidence type="ECO:0000259" key="11">
    <source>
        <dbReference type="Pfam" id="PF05698"/>
    </source>
</evidence>
<keyword evidence="7 9" id="KW-0413">Isomerase</keyword>
<evidence type="ECO:0000256" key="3">
    <source>
        <dbReference type="ARBA" id="ARBA00013194"/>
    </source>
</evidence>
<dbReference type="GO" id="GO:0015031">
    <property type="term" value="P:protein transport"/>
    <property type="evidence" value="ECO:0007669"/>
    <property type="project" value="UniProtKB-UniRule"/>
</dbReference>
<organism evidence="12 13">
    <name type="scientific">Candidatus Methylacidithermus pantelleriae</name>
    <dbReference type="NCBI Taxonomy" id="2744239"/>
    <lineage>
        <taxon>Bacteria</taxon>
        <taxon>Pseudomonadati</taxon>
        <taxon>Verrucomicrobiota</taxon>
        <taxon>Methylacidiphilae</taxon>
        <taxon>Methylacidiphilales</taxon>
        <taxon>Methylacidiphilaceae</taxon>
        <taxon>Candidatus Methylacidithermus</taxon>
    </lineage>
</organism>
<comment type="similarity">
    <text evidence="2 9">Belongs to the FKBP-type PPIase family. Tig subfamily.</text>
</comment>
<dbReference type="SUPFAM" id="SSF102735">
    <property type="entry name" value="Trigger factor ribosome-binding domain"/>
    <property type="match status" value="1"/>
</dbReference>
<evidence type="ECO:0000256" key="5">
    <source>
        <dbReference type="ARBA" id="ARBA00023110"/>
    </source>
</evidence>
<dbReference type="Gene3D" id="3.10.50.40">
    <property type="match status" value="1"/>
</dbReference>
<reference evidence="12" key="1">
    <citation type="submission" date="2021-02" db="EMBL/GenBank/DDBJ databases">
        <authorList>
            <person name="Cremers G."/>
            <person name="Picone N."/>
        </authorList>
    </citation>
    <scope>NUCLEOTIDE SEQUENCE</scope>
    <source>
        <strain evidence="12">PQ17</strain>
    </source>
</reference>
<dbReference type="PANTHER" id="PTHR30560:SF3">
    <property type="entry name" value="TRIGGER FACTOR-LIKE PROTEIN TIG, CHLOROPLASTIC"/>
    <property type="match status" value="1"/>
</dbReference>
<dbReference type="Pfam" id="PF05698">
    <property type="entry name" value="Trigger_C"/>
    <property type="match status" value="1"/>
</dbReference>
<feature type="domain" description="Trigger factor ribosome-binding bacterial" evidence="10">
    <location>
        <begin position="6"/>
        <end position="147"/>
    </location>
</feature>
<evidence type="ECO:0000313" key="13">
    <source>
        <dbReference type="Proteomes" id="UP000663859"/>
    </source>
</evidence>
<keyword evidence="13" id="KW-1185">Reference proteome</keyword>
<dbReference type="GO" id="GO:0043022">
    <property type="term" value="F:ribosome binding"/>
    <property type="evidence" value="ECO:0007669"/>
    <property type="project" value="TreeGrafter"/>
</dbReference>
<dbReference type="GO" id="GO:0003755">
    <property type="term" value="F:peptidyl-prolyl cis-trans isomerase activity"/>
    <property type="evidence" value="ECO:0007669"/>
    <property type="project" value="UniProtKB-UniRule"/>
</dbReference>
<protein>
    <recommendedName>
        <fullName evidence="4 9">Trigger factor</fullName>
        <shortName evidence="9">TF</shortName>
        <ecNumber evidence="3 9">5.2.1.8</ecNumber>
    </recommendedName>
    <alternativeName>
        <fullName evidence="8 9">PPIase</fullName>
    </alternativeName>
</protein>
<dbReference type="GO" id="GO:0044183">
    <property type="term" value="F:protein folding chaperone"/>
    <property type="evidence" value="ECO:0007669"/>
    <property type="project" value="TreeGrafter"/>
</dbReference>
<dbReference type="NCBIfam" id="TIGR00115">
    <property type="entry name" value="tig"/>
    <property type="match status" value="1"/>
</dbReference>
<dbReference type="InterPro" id="IPR008881">
    <property type="entry name" value="Trigger_fac_ribosome-bd_bac"/>
</dbReference>
<comment type="caution">
    <text evidence="12">The sequence shown here is derived from an EMBL/GenBank/DDBJ whole genome shotgun (WGS) entry which is preliminary data.</text>
</comment>
<dbReference type="Gene3D" id="3.30.70.1050">
    <property type="entry name" value="Trigger factor ribosome-binding domain"/>
    <property type="match status" value="1"/>
</dbReference>
<accession>A0A8J2BQE7</accession>
<dbReference type="GO" id="GO:0043335">
    <property type="term" value="P:protein unfolding"/>
    <property type="evidence" value="ECO:0007669"/>
    <property type="project" value="TreeGrafter"/>
</dbReference>
<evidence type="ECO:0000256" key="7">
    <source>
        <dbReference type="ARBA" id="ARBA00023235"/>
    </source>
</evidence>
<gene>
    <name evidence="9 12" type="primary">tig</name>
    <name evidence="12" type="ORF">MPNT_60040</name>
</gene>
<proteinExistence type="inferred from homology"/>
<keyword evidence="5 9" id="KW-0697">Rotamase</keyword>
<comment type="subcellular location">
    <subcellularLocation>
        <location evidence="9">Cytoplasm</location>
    </subcellularLocation>
    <text evidence="9">About half TF is bound to the ribosome near the polypeptide exit tunnel while the other half is free in the cytoplasm.</text>
</comment>
<dbReference type="PANTHER" id="PTHR30560">
    <property type="entry name" value="TRIGGER FACTOR CHAPERONE AND PEPTIDYL-PROLYL CIS/TRANS ISOMERASE"/>
    <property type="match status" value="1"/>
</dbReference>
<feature type="domain" description="Trigger factor C-terminal" evidence="11">
    <location>
        <begin position="271"/>
        <end position="425"/>
    </location>
</feature>
<name>A0A8J2BQE7_9BACT</name>
<evidence type="ECO:0000313" key="12">
    <source>
        <dbReference type="EMBL" id="CAF0703595.1"/>
    </source>
</evidence>
<keyword evidence="9" id="KW-0132">Cell division</keyword>
<comment type="catalytic activity">
    <reaction evidence="1 9">
        <text>[protein]-peptidylproline (omega=180) = [protein]-peptidylproline (omega=0)</text>
        <dbReference type="Rhea" id="RHEA:16237"/>
        <dbReference type="Rhea" id="RHEA-COMP:10747"/>
        <dbReference type="Rhea" id="RHEA-COMP:10748"/>
        <dbReference type="ChEBI" id="CHEBI:83833"/>
        <dbReference type="ChEBI" id="CHEBI:83834"/>
        <dbReference type="EC" id="5.2.1.8"/>
    </reaction>
</comment>
<dbReference type="SUPFAM" id="SSF109998">
    <property type="entry name" value="Triger factor/SurA peptide-binding domain-like"/>
    <property type="match status" value="1"/>
</dbReference>
<dbReference type="Proteomes" id="UP000663859">
    <property type="component" value="Unassembled WGS sequence"/>
</dbReference>
<evidence type="ECO:0000259" key="10">
    <source>
        <dbReference type="Pfam" id="PF05697"/>
    </source>
</evidence>
<dbReference type="Pfam" id="PF05697">
    <property type="entry name" value="Trigger_N"/>
    <property type="match status" value="1"/>
</dbReference>
<dbReference type="InterPro" id="IPR046357">
    <property type="entry name" value="PPIase_dom_sf"/>
</dbReference>
<dbReference type="EC" id="5.2.1.8" evidence="3 9"/>
<sequence length="435" mass="49801">MQGLTVAIEEVSSCRKRLRIEIPPDQVQKEWKRIAKEFATTVRLPGFRQGKAPQEIVEKRFGKEITQELQNRLIPKAYQEVIQSRRIPVVRAVQAEEIEFSPGGSLSFSAIVDCVPQFPLPAWKGLSMPYVSVEVKEEEVDKALEKLLQKKATLIEVSDRPARRGDFALVSLEGRIGGVPVGQVLTLPRDYTVGRLWIWLQPDVFAPGFPEGIEGMKIGEKRVIPVRFPEDWRVVALRGKEVEYSVELLALKEPMLPAWTEELAQELAGVSLSELRDHIRGKLQKEKEAQAEALQKRYLLSHLLQMVECELPESLVEARTRERISEILLENQERGVPIEVLEEKKREIFSHALRNARDTVKMEFLFQRIAEAEGIEVEPAELDEEIRRLAQAYGVEARELAKKILNTGAAEELRKRLLFHKVLDRVWMEARIENS</sequence>
<evidence type="ECO:0000256" key="4">
    <source>
        <dbReference type="ARBA" id="ARBA00016902"/>
    </source>
</evidence>
<dbReference type="GO" id="GO:0005737">
    <property type="term" value="C:cytoplasm"/>
    <property type="evidence" value="ECO:0007669"/>
    <property type="project" value="UniProtKB-SubCell"/>
</dbReference>
<dbReference type="AlphaFoldDB" id="A0A8J2BQE7"/>
<dbReference type="GO" id="GO:0051301">
    <property type="term" value="P:cell division"/>
    <property type="evidence" value="ECO:0007669"/>
    <property type="project" value="UniProtKB-KW"/>
</dbReference>
<evidence type="ECO:0000256" key="9">
    <source>
        <dbReference type="HAMAP-Rule" id="MF_00303"/>
    </source>
</evidence>
<dbReference type="InterPro" id="IPR036611">
    <property type="entry name" value="Trigger_fac_ribosome-bd_sf"/>
</dbReference>
<keyword evidence="9" id="KW-0963">Cytoplasm</keyword>
<dbReference type="InterPro" id="IPR027304">
    <property type="entry name" value="Trigger_fact/SurA_dom_sf"/>
</dbReference>
<dbReference type="InterPro" id="IPR008880">
    <property type="entry name" value="Trigger_fac_C"/>
</dbReference>
<dbReference type="PIRSF" id="PIRSF003095">
    <property type="entry name" value="Trigger_factor"/>
    <property type="match status" value="1"/>
</dbReference>
<dbReference type="SUPFAM" id="SSF54534">
    <property type="entry name" value="FKBP-like"/>
    <property type="match status" value="1"/>
</dbReference>
<evidence type="ECO:0000256" key="8">
    <source>
        <dbReference type="ARBA" id="ARBA00029986"/>
    </source>
</evidence>
<dbReference type="HAMAP" id="MF_00303">
    <property type="entry name" value="Trigger_factor_Tig"/>
    <property type="match status" value="1"/>
</dbReference>
<comment type="domain">
    <text evidence="9">Consists of 3 domains; the N-terminus binds the ribosome, the middle domain has PPIase activity, while the C-terminus has intrinsic chaperone activity on its own.</text>
</comment>
<dbReference type="EMBL" id="CAJNOB010000056">
    <property type="protein sequence ID" value="CAF0703595.1"/>
    <property type="molecule type" value="Genomic_DNA"/>
</dbReference>
<keyword evidence="6 9" id="KW-0143">Chaperone</keyword>
<evidence type="ECO:0000256" key="1">
    <source>
        <dbReference type="ARBA" id="ARBA00000971"/>
    </source>
</evidence>